<name>A0A382EHZ9_9ZZZZ</name>
<organism evidence="2">
    <name type="scientific">marine metagenome</name>
    <dbReference type="NCBI Taxonomy" id="408172"/>
    <lineage>
        <taxon>unclassified sequences</taxon>
        <taxon>metagenomes</taxon>
        <taxon>ecological metagenomes</taxon>
    </lineage>
</organism>
<protein>
    <submittedName>
        <fullName evidence="2">Uncharacterized protein</fullName>
    </submittedName>
</protein>
<dbReference type="EMBL" id="UINC01044496">
    <property type="protein sequence ID" value="SVB50039.1"/>
    <property type="molecule type" value="Genomic_DNA"/>
</dbReference>
<accession>A0A382EHZ9</accession>
<gene>
    <name evidence="2" type="ORF">METZ01_LOCUS202893</name>
</gene>
<feature type="compositionally biased region" description="Basic and acidic residues" evidence="1">
    <location>
        <begin position="57"/>
        <end position="77"/>
    </location>
</feature>
<evidence type="ECO:0000313" key="2">
    <source>
        <dbReference type="EMBL" id="SVB50039.1"/>
    </source>
</evidence>
<feature type="non-terminal residue" evidence="2">
    <location>
        <position position="1"/>
    </location>
</feature>
<reference evidence="2" key="1">
    <citation type="submission" date="2018-05" db="EMBL/GenBank/DDBJ databases">
        <authorList>
            <person name="Lanie J.A."/>
            <person name="Ng W.-L."/>
            <person name="Kazmierczak K.M."/>
            <person name="Andrzejewski T.M."/>
            <person name="Davidsen T.M."/>
            <person name="Wayne K.J."/>
            <person name="Tettelin H."/>
            <person name="Glass J.I."/>
            <person name="Rusch D."/>
            <person name="Podicherti R."/>
            <person name="Tsui H.-C.T."/>
            <person name="Winkler M.E."/>
        </authorList>
    </citation>
    <scope>NUCLEOTIDE SEQUENCE</scope>
</reference>
<feature type="region of interest" description="Disordered" evidence="1">
    <location>
        <begin position="53"/>
        <end position="77"/>
    </location>
</feature>
<dbReference type="AlphaFoldDB" id="A0A382EHZ9"/>
<proteinExistence type="predicted"/>
<evidence type="ECO:0000256" key="1">
    <source>
        <dbReference type="SAM" id="MobiDB-lite"/>
    </source>
</evidence>
<dbReference type="Gene3D" id="3.30.420.150">
    <property type="entry name" value="Exopolyphosphatase. Domain 2"/>
    <property type="match status" value="1"/>
</dbReference>
<sequence length="77" mass="8886">VGDGRYARGESRTLGALTLTERFVRQDPPSHREIEVLRAEIDAQLSHHPLYCAEPWRTPDRPRRHDPQPGQDRDCLS</sequence>